<dbReference type="GO" id="GO:0003743">
    <property type="term" value="F:translation initiation factor activity"/>
    <property type="evidence" value="ECO:0007669"/>
    <property type="project" value="UniProtKB-KW"/>
</dbReference>
<dbReference type="InterPro" id="IPR001040">
    <property type="entry name" value="TIF_eIF_4E"/>
</dbReference>
<keyword evidence="4" id="KW-1185">Reference proteome</keyword>
<reference evidence="3 4" key="1">
    <citation type="submission" date="2016-06" db="EMBL/GenBank/DDBJ databases">
        <title>Evolution of pathogenesis and genome organization in the Tremellales.</title>
        <authorList>
            <person name="Cuomo C."/>
            <person name="Litvintseva A."/>
            <person name="Heitman J."/>
            <person name="Chen Y."/>
            <person name="Sun S."/>
            <person name="Springer D."/>
            <person name="Dromer F."/>
            <person name="Young S."/>
            <person name="Zeng Q."/>
            <person name="Chapman S."/>
            <person name="Gujja S."/>
            <person name="Saif S."/>
            <person name="Birren B."/>
        </authorList>
    </citation>
    <scope>NUCLEOTIDE SEQUENCE [LARGE SCALE GENOMIC DNA]</scope>
    <source>
        <strain evidence="3 4">ATCC 28783</strain>
    </source>
</reference>
<dbReference type="Proteomes" id="UP000289152">
    <property type="component" value="Unassembled WGS sequence"/>
</dbReference>
<organism evidence="3 4">
    <name type="scientific">Tremella mesenterica</name>
    <name type="common">Jelly fungus</name>
    <dbReference type="NCBI Taxonomy" id="5217"/>
    <lineage>
        <taxon>Eukaryota</taxon>
        <taxon>Fungi</taxon>
        <taxon>Dikarya</taxon>
        <taxon>Basidiomycota</taxon>
        <taxon>Agaricomycotina</taxon>
        <taxon>Tremellomycetes</taxon>
        <taxon>Tremellales</taxon>
        <taxon>Tremellaceae</taxon>
        <taxon>Tremella</taxon>
    </lineage>
</organism>
<evidence type="ECO:0000256" key="2">
    <source>
        <dbReference type="SAM" id="MobiDB-lite"/>
    </source>
</evidence>
<comment type="similarity">
    <text evidence="1">Belongs to the eukaryotic initiation factor 4E family.</text>
</comment>
<dbReference type="GO" id="GO:0000340">
    <property type="term" value="F:RNA 7-methylguanosine cap binding"/>
    <property type="evidence" value="ECO:0007669"/>
    <property type="project" value="TreeGrafter"/>
</dbReference>
<dbReference type="GO" id="GO:0016281">
    <property type="term" value="C:eukaryotic translation initiation factor 4F complex"/>
    <property type="evidence" value="ECO:0007669"/>
    <property type="project" value="TreeGrafter"/>
</dbReference>
<evidence type="ECO:0000313" key="4">
    <source>
        <dbReference type="Proteomes" id="UP000289152"/>
    </source>
</evidence>
<evidence type="ECO:0000256" key="1">
    <source>
        <dbReference type="RuleBase" id="RU004374"/>
    </source>
</evidence>
<dbReference type="PANTHER" id="PTHR11960:SF18">
    <property type="entry name" value="EUKARYOTIC TRANSLATION INITIATION FACTOR 4E HOMOLOGOUS PROTEIN, ISOFORM B"/>
    <property type="match status" value="1"/>
</dbReference>
<gene>
    <name evidence="3" type="ORF">M231_05431</name>
</gene>
<dbReference type="AlphaFoldDB" id="A0A4Q1BI36"/>
<feature type="compositionally biased region" description="Low complexity" evidence="2">
    <location>
        <begin position="12"/>
        <end position="22"/>
    </location>
</feature>
<evidence type="ECO:0000313" key="3">
    <source>
        <dbReference type="EMBL" id="RXK37289.1"/>
    </source>
</evidence>
<dbReference type="PANTHER" id="PTHR11960">
    <property type="entry name" value="EUKARYOTIC TRANSLATION INITIATION FACTOR 4E RELATED"/>
    <property type="match status" value="1"/>
</dbReference>
<feature type="region of interest" description="Disordered" evidence="2">
    <location>
        <begin position="206"/>
        <end position="291"/>
    </location>
</feature>
<protein>
    <recommendedName>
        <fullName evidence="5">Translation initiation factor 4E</fullName>
    </recommendedName>
</protein>
<dbReference type="Pfam" id="PF01652">
    <property type="entry name" value="IF4E"/>
    <property type="match status" value="1"/>
</dbReference>
<keyword evidence="1" id="KW-0648">Protein biosynthesis</keyword>
<comment type="caution">
    <text evidence="3">The sequence shown here is derived from an EMBL/GenBank/DDBJ whole genome shotgun (WGS) entry which is preliminary data.</text>
</comment>
<name>A0A4Q1BI36_TREME</name>
<keyword evidence="1" id="KW-0396">Initiation factor</keyword>
<proteinExistence type="inferred from homology"/>
<dbReference type="VEuPathDB" id="FungiDB:TREMEDRAFT_44880"/>
<feature type="region of interest" description="Disordered" evidence="2">
    <location>
        <begin position="1"/>
        <end position="34"/>
    </location>
</feature>
<dbReference type="Gene3D" id="3.30.760.10">
    <property type="entry name" value="RNA Cap, Translation Initiation Factor Eif4e"/>
    <property type="match status" value="1"/>
</dbReference>
<dbReference type="InParanoid" id="A0A4Q1BI36"/>
<accession>A0A4Q1BI36</accession>
<dbReference type="STRING" id="5217.A0A4Q1BI36"/>
<feature type="compositionally biased region" description="Basic residues" evidence="2">
    <location>
        <begin position="219"/>
        <end position="247"/>
    </location>
</feature>
<sequence>MAQLPASKRTASLSGSSRLSLSVPPVRNSAYGRPGRHPLKHEWAISYVHRPPGAKGIDYEKEIKKVATFGSIESFLHLYSHLTPPNALPPITDVLVFLSRIGRPGVWEEMRDGGKFTLRLVHPITPLLYESLLLALLGDQFEEADSVVGCVLSVRQSEDILSVWVEQEGEGVRSGSLKEKILSLLGLPQSTICEYRANRTLLDAASHPSETKPYPPPVHHPHHVHTHHSHHAHHTHAQPHHANHHHIPSSAERREAREPRGPAEGLRGFGRDRDGEVRVERNGWGRRGDHQ</sequence>
<dbReference type="InterPro" id="IPR023398">
    <property type="entry name" value="TIF_eIF4e-like"/>
</dbReference>
<dbReference type="SUPFAM" id="SSF55418">
    <property type="entry name" value="eIF4e-like"/>
    <property type="match status" value="1"/>
</dbReference>
<evidence type="ECO:0008006" key="5">
    <source>
        <dbReference type="Google" id="ProtNLM"/>
    </source>
</evidence>
<dbReference type="OrthoDB" id="590761at2759"/>
<dbReference type="EMBL" id="SDIL01000072">
    <property type="protein sequence ID" value="RXK37289.1"/>
    <property type="molecule type" value="Genomic_DNA"/>
</dbReference>
<keyword evidence="1" id="KW-0694">RNA-binding</keyword>
<feature type="compositionally biased region" description="Basic and acidic residues" evidence="2">
    <location>
        <begin position="269"/>
        <end position="291"/>
    </location>
</feature>
<dbReference type="OMA" id="ICEYRAN"/>
<feature type="compositionally biased region" description="Basic and acidic residues" evidence="2">
    <location>
        <begin position="251"/>
        <end position="261"/>
    </location>
</feature>